<keyword evidence="1" id="KW-0472">Membrane</keyword>
<feature type="transmembrane region" description="Helical" evidence="1">
    <location>
        <begin position="21"/>
        <end position="40"/>
    </location>
</feature>
<dbReference type="RefSeq" id="WP_101301725.1">
    <property type="nucleotide sequence ID" value="NZ_CP025197.1"/>
</dbReference>
<dbReference type="InterPro" id="IPR058709">
    <property type="entry name" value="BSH_RND-rel"/>
</dbReference>
<keyword evidence="1" id="KW-1133">Transmembrane helix</keyword>
<feature type="domain" description="RND related alpha-helical hairpin" evidence="3">
    <location>
        <begin position="105"/>
        <end position="204"/>
    </location>
</feature>
<keyword evidence="1" id="KW-0812">Transmembrane</keyword>
<dbReference type="InterPro" id="IPR058728">
    <property type="entry name" value="HH_RND-rel"/>
</dbReference>
<dbReference type="EMBL" id="CP025197">
    <property type="protein sequence ID" value="AUG57857.1"/>
    <property type="molecule type" value="Genomic_DNA"/>
</dbReference>
<reference evidence="5 6" key="1">
    <citation type="submission" date="2017-12" db="EMBL/GenBank/DDBJ databases">
        <title>Complete genome sequence of Herbivorax saccincola GGR1, a novel Cellulosome-producing hydrolytic bacterium in a thermophilic biogas plant, established by Illumina and Nanopore MinION sequencing.</title>
        <authorList>
            <person name="Pechtl A."/>
            <person name="Ruckert C."/>
            <person name="Koeck D.E."/>
            <person name="Maus I."/>
            <person name="Winkler A."/>
            <person name="Kalinowski J."/>
            <person name="Puhler A."/>
            <person name="Schwarz W.W."/>
            <person name="Zverlov V.V."/>
            <person name="Schluter A."/>
            <person name="Liebl W."/>
        </authorList>
    </citation>
    <scope>NUCLEOTIDE SEQUENCE [LARGE SCALE GENOMIC DNA]</scope>
    <source>
        <strain evidence="6">SR1</strain>
    </source>
</reference>
<name>A0A2K9E270_9FIRM</name>
<feature type="domain" description="RND related barrel-sandwich hybrid" evidence="4">
    <location>
        <begin position="67"/>
        <end position="268"/>
    </location>
</feature>
<evidence type="ECO:0000259" key="4">
    <source>
        <dbReference type="Pfam" id="PF26018"/>
    </source>
</evidence>
<keyword evidence="6" id="KW-1185">Reference proteome</keyword>
<evidence type="ECO:0000313" key="6">
    <source>
        <dbReference type="Proteomes" id="UP000233534"/>
    </source>
</evidence>
<dbReference type="InterPro" id="IPR058729">
    <property type="entry name" value="Beta-barrel_RND-rel"/>
</dbReference>
<dbReference type="Proteomes" id="UP000233534">
    <property type="component" value="Chromosome"/>
</dbReference>
<evidence type="ECO:0000256" key="1">
    <source>
        <dbReference type="SAM" id="Phobius"/>
    </source>
</evidence>
<dbReference type="Pfam" id="PF26012">
    <property type="entry name" value="HH_RND_rel"/>
    <property type="match status" value="1"/>
</dbReference>
<gene>
    <name evidence="5" type="ORF">HVS_09800</name>
</gene>
<organism evidence="5 6">
    <name type="scientific">Acetivibrio saccincola</name>
    <dbReference type="NCBI Taxonomy" id="1677857"/>
    <lineage>
        <taxon>Bacteria</taxon>
        <taxon>Bacillati</taxon>
        <taxon>Bacillota</taxon>
        <taxon>Clostridia</taxon>
        <taxon>Eubacteriales</taxon>
        <taxon>Oscillospiraceae</taxon>
        <taxon>Acetivibrio</taxon>
    </lineage>
</organism>
<evidence type="ECO:0000259" key="2">
    <source>
        <dbReference type="Pfam" id="PF26011"/>
    </source>
</evidence>
<evidence type="ECO:0000313" key="5">
    <source>
        <dbReference type="EMBL" id="AUG57857.1"/>
    </source>
</evidence>
<proteinExistence type="predicted"/>
<dbReference type="KEGG" id="hsc:HVS_09800"/>
<dbReference type="Pfam" id="PF26011">
    <property type="entry name" value="Beta-barrel_RND_rel"/>
    <property type="match status" value="1"/>
</dbReference>
<protein>
    <submittedName>
        <fullName evidence="5">HlyD family secretion protein</fullName>
    </submittedName>
</protein>
<dbReference type="AlphaFoldDB" id="A0A2K9E270"/>
<dbReference type="Pfam" id="PF26018">
    <property type="entry name" value="BSH_RND_rel"/>
    <property type="match status" value="1"/>
</dbReference>
<accession>A0A2K9E270</accession>
<evidence type="ECO:0000259" key="3">
    <source>
        <dbReference type="Pfam" id="PF26012"/>
    </source>
</evidence>
<feature type="domain" description="RND related beta-barrel" evidence="2">
    <location>
        <begin position="274"/>
        <end position="345"/>
    </location>
</feature>
<sequence length="428" mass="48850">MKNTKNTKDKKSRRKILLRNVFLVLFLILYIPSLVSWIYGNNVSTEFIREGEIESSINTNAYIVRDEIVITSPAEGKCIREKSEGERVSVNSRIATIVDNASLELLNELRNLDLKIIEAKRKESEKSNLFSRDLTKIEKMIDERLIDLVDCINKNNFSLISGIKDEVDELILKQATIIGGYGEKSSHIRSLEIERDALQSQVMKNTVDIISKHTGTVSYVVDGYENMLTEDVIEKLTVKDLENIKVRERQKNHDDLTVYLNEPLIKIIKGIDYHIVFPLDKDEAANFNTGDKVEVRINDIDKIVDGTISYISEGMDGKCIVSVNVDRNLKETASLRNINIDLIKERHSGFIVPLESLVNINEKNKTAEIIIVRANRARFVPVVIKGRDEKFVVIENVEGETSTGWKVQRYVPYVLNPKNIEEGQMIEQ</sequence>